<organism evidence="1 2">
    <name type="scientific">Nephila pilipes</name>
    <name type="common">Giant wood spider</name>
    <name type="synonym">Nephila maculata</name>
    <dbReference type="NCBI Taxonomy" id="299642"/>
    <lineage>
        <taxon>Eukaryota</taxon>
        <taxon>Metazoa</taxon>
        <taxon>Ecdysozoa</taxon>
        <taxon>Arthropoda</taxon>
        <taxon>Chelicerata</taxon>
        <taxon>Arachnida</taxon>
        <taxon>Araneae</taxon>
        <taxon>Araneomorphae</taxon>
        <taxon>Entelegynae</taxon>
        <taxon>Araneoidea</taxon>
        <taxon>Nephilidae</taxon>
        <taxon>Nephila</taxon>
    </lineage>
</organism>
<reference evidence="1" key="1">
    <citation type="submission" date="2020-08" db="EMBL/GenBank/DDBJ databases">
        <title>Multicomponent nature underlies the extraordinary mechanical properties of spider dragline silk.</title>
        <authorList>
            <person name="Kono N."/>
            <person name="Nakamura H."/>
            <person name="Mori M."/>
            <person name="Yoshida Y."/>
            <person name="Ohtoshi R."/>
            <person name="Malay A.D."/>
            <person name="Moran D.A.P."/>
            <person name="Tomita M."/>
            <person name="Numata K."/>
            <person name="Arakawa K."/>
        </authorList>
    </citation>
    <scope>NUCLEOTIDE SEQUENCE</scope>
</reference>
<gene>
    <name evidence="1" type="ORF">NPIL_651</name>
</gene>
<name>A0A8X6I4E4_NEPPI</name>
<dbReference type="EMBL" id="BMAW01041703">
    <property type="protein sequence ID" value="GFS30317.1"/>
    <property type="molecule type" value="Genomic_DNA"/>
</dbReference>
<protein>
    <submittedName>
        <fullName evidence="1">Uncharacterized protein</fullName>
    </submittedName>
</protein>
<comment type="caution">
    <text evidence="1">The sequence shown here is derived from an EMBL/GenBank/DDBJ whole genome shotgun (WGS) entry which is preliminary data.</text>
</comment>
<evidence type="ECO:0000313" key="1">
    <source>
        <dbReference type="EMBL" id="GFS30317.1"/>
    </source>
</evidence>
<sequence>MRRNETVKAFPVEESATTEMIAGLQTIGKRKNRFSSTTCSVDERKKIFQQTRGFRQTKTIPFRQMNNVTCGRKDAGFYVYCVNLS</sequence>
<dbReference type="Proteomes" id="UP000887013">
    <property type="component" value="Unassembled WGS sequence"/>
</dbReference>
<proteinExistence type="predicted"/>
<keyword evidence="2" id="KW-1185">Reference proteome</keyword>
<evidence type="ECO:0000313" key="2">
    <source>
        <dbReference type="Proteomes" id="UP000887013"/>
    </source>
</evidence>
<accession>A0A8X6I4E4</accession>
<dbReference type="AlphaFoldDB" id="A0A8X6I4E4"/>